<keyword evidence="1" id="KW-0966">Cell projection</keyword>
<evidence type="ECO:0000313" key="2">
    <source>
        <dbReference type="Proteomes" id="UP001217476"/>
    </source>
</evidence>
<dbReference type="GO" id="GO:0044780">
    <property type="term" value="P:bacterial-type flagellum assembly"/>
    <property type="evidence" value="ECO:0007669"/>
    <property type="project" value="InterPro"/>
</dbReference>
<sequence>MTLASNAAFAAYRAAAATVHPRVAVVRLYDVALRSIRQAILANRDRKIEDAYIAINKACQVLRGLSSNIIGDDDMAQTLRQTYLANMISLHSAFGKPDAEQRYVRIAAGLLELRNAWAGVAGMAPSNDLVAATTSIR</sequence>
<evidence type="ECO:0000313" key="1">
    <source>
        <dbReference type="EMBL" id="WEK03295.1"/>
    </source>
</evidence>
<gene>
    <name evidence="1" type="ORF">P0Y65_13970</name>
</gene>
<reference evidence="1" key="1">
    <citation type="submission" date="2023-03" db="EMBL/GenBank/DDBJ databases">
        <title>Andean soil-derived lignocellulolytic bacterial consortium as a source of novel taxa and putative plastic-active enzymes.</title>
        <authorList>
            <person name="Diaz-Garcia L."/>
            <person name="Chuvochina M."/>
            <person name="Feuerriegel G."/>
            <person name="Bunk B."/>
            <person name="Sproer C."/>
            <person name="Streit W.R."/>
            <person name="Rodriguez L.M."/>
            <person name="Overmann J."/>
            <person name="Jimenez D.J."/>
        </authorList>
    </citation>
    <scope>NUCLEOTIDE SEQUENCE</scope>
    <source>
        <strain evidence="1">MAG 4196</strain>
    </source>
</reference>
<keyword evidence="1" id="KW-0969">Cilium</keyword>
<dbReference type="Gene3D" id="1.20.120.340">
    <property type="entry name" value="Flagellar protein FliS"/>
    <property type="match status" value="1"/>
</dbReference>
<dbReference type="AlphaFoldDB" id="A0AAJ5VSG8"/>
<dbReference type="Proteomes" id="UP001217476">
    <property type="component" value="Chromosome"/>
</dbReference>
<name>A0AAJ5VSG8_9HYPH</name>
<accession>A0AAJ5VSG8</accession>
<keyword evidence="1" id="KW-0282">Flagellum</keyword>
<protein>
    <submittedName>
        <fullName evidence="1">Flagellar protein FliS</fullName>
    </submittedName>
</protein>
<dbReference type="InterPro" id="IPR003713">
    <property type="entry name" value="FliS"/>
</dbReference>
<dbReference type="Pfam" id="PF02561">
    <property type="entry name" value="FliS"/>
    <property type="match status" value="1"/>
</dbReference>
<dbReference type="InterPro" id="IPR036584">
    <property type="entry name" value="FliS_sf"/>
</dbReference>
<organism evidence="1 2">
    <name type="scientific">Candidatus Devosia phytovorans</name>
    <dbReference type="NCBI Taxonomy" id="3121372"/>
    <lineage>
        <taxon>Bacteria</taxon>
        <taxon>Pseudomonadati</taxon>
        <taxon>Pseudomonadota</taxon>
        <taxon>Alphaproteobacteria</taxon>
        <taxon>Hyphomicrobiales</taxon>
        <taxon>Devosiaceae</taxon>
        <taxon>Devosia</taxon>
    </lineage>
</organism>
<dbReference type="SUPFAM" id="SSF101116">
    <property type="entry name" value="Flagellar export chaperone FliS"/>
    <property type="match status" value="1"/>
</dbReference>
<dbReference type="EMBL" id="CP119312">
    <property type="protein sequence ID" value="WEK03295.1"/>
    <property type="molecule type" value="Genomic_DNA"/>
</dbReference>
<proteinExistence type="predicted"/>